<dbReference type="InterPro" id="IPR036514">
    <property type="entry name" value="SGNH_hydro_sf"/>
</dbReference>
<dbReference type="Pfam" id="PF13472">
    <property type="entry name" value="Lipase_GDSL_2"/>
    <property type="match status" value="1"/>
</dbReference>
<evidence type="ECO:0000313" key="3">
    <source>
        <dbReference type="EMBL" id="MFB9887816.1"/>
    </source>
</evidence>
<dbReference type="InterPro" id="IPR013830">
    <property type="entry name" value="SGNH_hydro"/>
</dbReference>
<feature type="chain" id="PRO_5047066354" evidence="1">
    <location>
        <begin position="23"/>
        <end position="210"/>
    </location>
</feature>
<keyword evidence="1" id="KW-0732">Signal</keyword>
<keyword evidence="4" id="KW-1185">Reference proteome</keyword>
<protein>
    <submittedName>
        <fullName evidence="3">Arylesterase</fullName>
    </submittedName>
</protein>
<dbReference type="Gene3D" id="3.40.50.1110">
    <property type="entry name" value="SGNH hydrolase"/>
    <property type="match status" value="1"/>
</dbReference>
<gene>
    <name evidence="3" type="ORF">ACFFLH_15480</name>
</gene>
<feature type="domain" description="SGNH hydrolase-type esterase" evidence="2">
    <location>
        <begin position="28"/>
        <end position="183"/>
    </location>
</feature>
<accession>A0ABV5ZEZ6</accession>
<dbReference type="SUPFAM" id="SSF52266">
    <property type="entry name" value="SGNH hydrolase"/>
    <property type="match status" value="1"/>
</dbReference>
<dbReference type="InterPro" id="IPR051532">
    <property type="entry name" value="Ester_Hydrolysis_Enzymes"/>
</dbReference>
<dbReference type="PANTHER" id="PTHR30383:SF24">
    <property type="entry name" value="THIOESTERASE 1_PROTEASE 1_LYSOPHOSPHOLIPASE L1"/>
    <property type="match status" value="1"/>
</dbReference>
<feature type="signal peptide" evidence="1">
    <location>
        <begin position="1"/>
        <end position="22"/>
    </location>
</feature>
<comment type="caution">
    <text evidence="3">The sequence shown here is derived from an EMBL/GenBank/DDBJ whole genome shotgun (WGS) entry which is preliminary data.</text>
</comment>
<name>A0ABV5ZEZ6_9GAMM</name>
<dbReference type="Proteomes" id="UP001589628">
    <property type="component" value="Unassembled WGS sequence"/>
</dbReference>
<dbReference type="CDD" id="cd01822">
    <property type="entry name" value="Lysophospholipase_L1_like"/>
    <property type="match status" value="1"/>
</dbReference>
<dbReference type="EMBL" id="JBHLZN010000006">
    <property type="protein sequence ID" value="MFB9887816.1"/>
    <property type="molecule type" value="Genomic_DNA"/>
</dbReference>
<dbReference type="RefSeq" id="WP_035461036.1">
    <property type="nucleotide sequence ID" value="NZ_JBHLZN010000006.1"/>
</dbReference>
<dbReference type="PANTHER" id="PTHR30383">
    <property type="entry name" value="THIOESTERASE 1/PROTEASE 1/LYSOPHOSPHOLIPASE L1"/>
    <property type="match status" value="1"/>
</dbReference>
<evidence type="ECO:0000256" key="1">
    <source>
        <dbReference type="SAM" id="SignalP"/>
    </source>
</evidence>
<proteinExistence type="predicted"/>
<reference evidence="3 4" key="1">
    <citation type="submission" date="2024-09" db="EMBL/GenBank/DDBJ databases">
        <authorList>
            <person name="Sun Q."/>
            <person name="Mori K."/>
        </authorList>
    </citation>
    <scope>NUCLEOTIDE SEQUENCE [LARGE SCALE GENOMIC DNA]</scope>
    <source>
        <strain evidence="3 4">ATCC 51285</strain>
    </source>
</reference>
<organism evidence="3 4">
    <name type="scientific">Balneatrix alpica</name>
    <dbReference type="NCBI Taxonomy" id="75684"/>
    <lineage>
        <taxon>Bacteria</taxon>
        <taxon>Pseudomonadati</taxon>
        <taxon>Pseudomonadota</taxon>
        <taxon>Gammaproteobacteria</taxon>
        <taxon>Oceanospirillales</taxon>
        <taxon>Balneatrichaceae</taxon>
        <taxon>Balneatrix</taxon>
    </lineage>
</organism>
<sequence>MRNPFFRFLLLGWLSLCGWAQASTLMIVGDSLSAAYGLRAEQGWVKLLEPQLPPDWRLINASMSGETSGGGLARLPALLEQHQPQWVLLELGGNDGLRGLPLASLQQNLTLMVELAQAQGARVAILGVRIPPNYGPQYADAFAQLFTTLGQTLAVPVLPFFIEPVALNPELMQSDGIHPNAQAQPILAKHVGNWLLPLLNADKDNSLVTK</sequence>
<evidence type="ECO:0000313" key="4">
    <source>
        <dbReference type="Proteomes" id="UP001589628"/>
    </source>
</evidence>
<evidence type="ECO:0000259" key="2">
    <source>
        <dbReference type="Pfam" id="PF13472"/>
    </source>
</evidence>